<dbReference type="RefSeq" id="WP_158157290.1">
    <property type="nucleotide sequence ID" value="NZ_CP056030.1"/>
</dbReference>
<reference evidence="2 3" key="1">
    <citation type="submission" date="2020-06" db="EMBL/GenBank/DDBJ databases">
        <title>Pseudomonas eucalypticola sp. nov., an endophyte of Eucalyptus dunnii leaves with biocontrol ability of eucalyptus leaf blight.</title>
        <authorList>
            <person name="Liu Y."/>
            <person name="Song Z."/>
            <person name="Zeng H."/>
            <person name="Lu M."/>
            <person name="Wang X."/>
            <person name="Lian X."/>
            <person name="Zhang Q."/>
        </authorList>
    </citation>
    <scope>NUCLEOTIDE SEQUENCE [LARGE SCALE GENOMIC DNA]</scope>
    <source>
        <strain evidence="2 3">NP-1</strain>
    </source>
</reference>
<evidence type="ECO:0008006" key="4">
    <source>
        <dbReference type="Google" id="ProtNLM"/>
    </source>
</evidence>
<dbReference type="PROSITE" id="PS51257">
    <property type="entry name" value="PROKAR_LIPOPROTEIN"/>
    <property type="match status" value="1"/>
</dbReference>
<organism evidence="2 3">
    <name type="scientific">Pseudomonas eucalypticola</name>
    <dbReference type="NCBI Taxonomy" id="2599595"/>
    <lineage>
        <taxon>Bacteria</taxon>
        <taxon>Pseudomonadati</taxon>
        <taxon>Pseudomonadota</taxon>
        <taxon>Gammaproteobacteria</taxon>
        <taxon>Pseudomonadales</taxon>
        <taxon>Pseudomonadaceae</taxon>
        <taxon>Pseudomonas</taxon>
    </lineage>
</organism>
<dbReference type="EMBL" id="CP056030">
    <property type="protein sequence ID" value="QKZ05477.1"/>
    <property type="molecule type" value="Genomic_DNA"/>
</dbReference>
<protein>
    <recommendedName>
        <fullName evidence="4">Lipoprotein</fullName>
    </recommendedName>
</protein>
<keyword evidence="1" id="KW-0732">Signal</keyword>
<feature type="chain" id="PRO_5028972603" description="Lipoprotein" evidence="1">
    <location>
        <begin position="23"/>
        <end position="136"/>
    </location>
</feature>
<evidence type="ECO:0000313" key="2">
    <source>
        <dbReference type="EMBL" id="QKZ05477.1"/>
    </source>
</evidence>
<dbReference type="KEGG" id="pez:HWQ56_17400"/>
<feature type="signal peptide" evidence="1">
    <location>
        <begin position="1"/>
        <end position="22"/>
    </location>
</feature>
<dbReference type="Proteomes" id="UP000509568">
    <property type="component" value="Chromosome"/>
</dbReference>
<name>A0A7D5D8J4_9PSED</name>
<accession>A0A7D5D8J4</accession>
<sequence>MNTKALTLLPILGLTALLSACAASLPKPDPHDAWVGLQEEARNSMLAEKLDGKPLPDGRYFQVPPGKHRLQVMVYAANSVYVDDRTCHASLTYPRFKPDEHYQLQESSLGVAMHVDLVNDHGKHVARTDQFDCNGG</sequence>
<keyword evidence="3" id="KW-1185">Reference proteome</keyword>
<proteinExistence type="predicted"/>
<evidence type="ECO:0000256" key="1">
    <source>
        <dbReference type="SAM" id="SignalP"/>
    </source>
</evidence>
<gene>
    <name evidence="2" type="ORF">HWQ56_17400</name>
</gene>
<evidence type="ECO:0000313" key="3">
    <source>
        <dbReference type="Proteomes" id="UP000509568"/>
    </source>
</evidence>
<dbReference type="AlphaFoldDB" id="A0A7D5D8J4"/>